<keyword evidence="2" id="KW-1185">Reference proteome</keyword>
<organism evidence="1 2">
    <name type="scientific">Riccia fluitans</name>
    <dbReference type="NCBI Taxonomy" id="41844"/>
    <lineage>
        <taxon>Eukaryota</taxon>
        <taxon>Viridiplantae</taxon>
        <taxon>Streptophyta</taxon>
        <taxon>Embryophyta</taxon>
        <taxon>Marchantiophyta</taxon>
        <taxon>Marchantiopsida</taxon>
        <taxon>Marchantiidae</taxon>
        <taxon>Marchantiales</taxon>
        <taxon>Ricciaceae</taxon>
        <taxon>Riccia</taxon>
    </lineage>
</organism>
<comment type="caution">
    <text evidence="1">The sequence shown here is derived from an EMBL/GenBank/DDBJ whole genome shotgun (WGS) entry which is preliminary data.</text>
</comment>
<protein>
    <submittedName>
        <fullName evidence="1">Uncharacterized protein</fullName>
    </submittedName>
</protein>
<dbReference type="Proteomes" id="UP001605036">
    <property type="component" value="Unassembled WGS sequence"/>
</dbReference>
<reference evidence="1 2" key="1">
    <citation type="submission" date="2024-09" db="EMBL/GenBank/DDBJ databases">
        <title>Chromosome-scale assembly of Riccia fluitans.</title>
        <authorList>
            <person name="Paukszto L."/>
            <person name="Sawicki J."/>
            <person name="Karawczyk K."/>
            <person name="Piernik-Szablinska J."/>
            <person name="Szczecinska M."/>
            <person name="Mazdziarz M."/>
        </authorList>
    </citation>
    <scope>NUCLEOTIDE SEQUENCE [LARGE SCALE GENOMIC DNA]</scope>
    <source>
        <strain evidence="1">Rf_01</strain>
        <tissue evidence="1">Aerial parts of the thallus</tissue>
    </source>
</reference>
<gene>
    <name evidence="1" type="ORF">R1flu_017061</name>
</gene>
<dbReference type="AlphaFoldDB" id="A0ABD1YNP2"/>
<dbReference type="EMBL" id="JBHFFA010000004">
    <property type="protein sequence ID" value="KAL2632375.1"/>
    <property type="molecule type" value="Genomic_DNA"/>
</dbReference>
<evidence type="ECO:0000313" key="1">
    <source>
        <dbReference type="EMBL" id="KAL2632375.1"/>
    </source>
</evidence>
<name>A0ABD1YNP2_9MARC</name>
<accession>A0ABD1YNP2</accession>
<sequence>MLSAFQQAELSPRCSYGSSMEPPSPLALRGRTGTWHHHRARVILWRTCDGERNVLSGERGSGDGDAVATVGFCTSSECVINAGRFFSLCVLGDSLLDPGNISYITTFAKVSFLPNGINFPLGTTRRVCDGCIVAGVISKNSMEFPF</sequence>
<evidence type="ECO:0000313" key="2">
    <source>
        <dbReference type="Proteomes" id="UP001605036"/>
    </source>
</evidence>
<proteinExistence type="predicted"/>